<dbReference type="GO" id="GO:0005737">
    <property type="term" value="C:cytoplasm"/>
    <property type="evidence" value="ECO:0007669"/>
    <property type="project" value="TreeGrafter"/>
</dbReference>
<keyword evidence="3 6" id="KW-0863">Zinc-finger</keyword>
<keyword evidence="1 6" id="KW-0479">Metal-binding</keyword>
<keyword evidence="5" id="KW-0143">Chaperone</keyword>
<dbReference type="Proteomes" id="UP001162131">
    <property type="component" value="Unassembled WGS sequence"/>
</dbReference>
<evidence type="ECO:0000256" key="2">
    <source>
        <dbReference type="ARBA" id="ARBA00022737"/>
    </source>
</evidence>
<evidence type="ECO:0000256" key="4">
    <source>
        <dbReference type="ARBA" id="ARBA00022833"/>
    </source>
</evidence>
<evidence type="ECO:0000313" key="9">
    <source>
        <dbReference type="EMBL" id="CAG9314881.1"/>
    </source>
</evidence>
<keyword evidence="10" id="KW-1185">Reference proteome</keyword>
<feature type="domain" description="J" evidence="7">
    <location>
        <begin position="20"/>
        <end position="84"/>
    </location>
</feature>
<dbReference type="GO" id="GO:0051082">
    <property type="term" value="F:unfolded protein binding"/>
    <property type="evidence" value="ECO:0007669"/>
    <property type="project" value="InterPro"/>
</dbReference>
<dbReference type="InterPro" id="IPR001305">
    <property type="entry name" value="HSP_DnaJ_Cys-rich_dom"/>
</dbReference>
<dbReference type="GO" id="GO:0031072">
    <property type="term" value="F:heat shock protein binding"/>
    <property type="evidence" value="ECO:0007669"/>
    <property type="project" value="InterPro"/>
</dbReference>
<organism evidence="9 10">
    <name type="scientific">Blepharisma stoltei</name>
    <dbReference type="NCBI Taxonomy" id="1481888"/>
    <lineage>
        <taxon>Eukaryota</taxon>
        <taxon>Sar</taxon>
        <taxon>Alveolata</taxon>
        <taxon>Ciliophora</taxon>
        <taxon>Postciliodesmatophora</taxon>
        <taxon>Heterotrichea</taxon>
        <taxon>Heterotrichida</taxon>
        <taxon>Blepharismidae</taxon>
        <taxon>Blepharisma</taxon>
    </lineage>
</organism>
<sequence length="375" mass="42184">MMQMLIRGFKSSPRLLMKKDYYKILGVSPSATDPEIKKAYFILAKKFHPDVCSDPSAKEKFSEINEAYETIANSQKRNLYNASRKENNTHKEEKVHEDPENIFEGFEDFNFQGSFSQFEFNNISLDNNQEKKQFKGDDIKLAIEVPFLEAIHGISRVLKFERRTLCNACHGSKMKIGTARAKCEACQGKGVISVKKDNMNVQVMCQKCKGVGNFIRALCLSCRGRGILSSKATEAVRFPSGVDDGFMLRMLNKGHHSELGGPPGDLQVWVKVLPSPTYKRQGYDIHTNLSLSVTQAVLGAEIEVDTIHGKTKIQVNPGTNPGDTHRIVGQGIKYLPPSTLKGHHFVEFNIKIPKKLTSEQRSIFEQLEKVKSKTK</sequence>
<dbReference type="SUPFAM" id="SSF57938">
    <property type="entry name" value="DnaJ/Hsp40 cysteine-rich domain"/>
    <property type="match status" value="1"/>
</dbReference>
<gene>
    <name evidence="9" type="ORF">BSTOLATCC_MIC12664</name>
</gene>
<evidence type="ECO:0000259" key="7">
    <source>
        <dbReference type="PROSITE" id="PS50076"/>
    </source>
</evidence>
<dbReference type="Gene3D" id="2.10.230.10">
    <property type="entry name" value="Heat shock protein DnaJ, cysteine-rich domain"/>
    <property type="match status" value="1"/>
</dbReference>
<evidence type="ECO:0000256" key="1">
    <source>
        <dbReference type="ARBA" id="ARBA00022723"/>
    </source>
</evidence>
<evidence type="ECO:0000313" key="10">
    <source>
        <dbReference type="Proteomes" id="UP001162131"/>
    </source>
</evidence>
<dbReference type="GO" id="GO:0009408">
    <property type="term" value="P:response to heat"/>
    <property type="evidence" value="ECO:0007669"/>
    <property type="project" value="InterPro"/>
</dbReference>
<feature type="domain" description="CR-type" evidence="8">
    <location>
        <begin position="153"/>
        <end position="231"/>
    </location>
</feature>
<feature type="zinc finger region" description="CR-type" evidence="6">
    <location>
        <begin position="153"/>
        <end position="231"/>
    </location>
</feature>
<dbReference type="InterPro" id="IPR002939">
    <property type="entry name" value="DnaJ_C"/>
</dbReference>
<dbReference type="GO" id="GO:0005524">
    <property type="term" value="F:ATP binding"/>
    <property type="evidence" value="ECO:0007669"/>
    <property type="project" value="InterPro"/>
</dbReference>
<dbReference type="Gene3D" id="1.10.287.110">
    <property type="entry name" value="DnaJ domain"/>
    <property type="match status" value="1"/>
</dbReference>
<dbReference type="Gene3D" id="2.60.260.20">
    <property type="entry name" value="Urease metallochaperone UreE, N-terminal domain"/>
    <property type="match status" value="2"/>
</dbReference>
<dbReference type="SUPFAM" id="SSF49493">
    <property type="entry name" value="HSP40/DnaJ peptide-binding domain"/>
    <property type="match status" value="2"/>
</dbReference>
<dbReference type="PANTHER" id="PTHR43096:SF52">
    <property type="entry name" value="DNAJ HOMOLOG 1, MITOCHONDRIAL-RELATED"/>
    <property type="match status" value="1"/>
</dbReference>
<protein>
    <submittedName>
        <fullName evidence="9">Uncharacterized protein</fullName>
    </submittedName>
</protein>
<dbReference type="HAMAP" id="MF_01152">
    <property type="entry name" value="DnaJ"/>
    <property type="match status" value="1"/>
</dbReference>
<dbReference type="AlphaFoldDB" id="A0AAU9IM85"/>
<dbReference type="Pfam" id="PF00684">
    <property type="entry name" value="DnaJ_CXXCXGXG"/>
    <property type="match status" value="1"/>
</dbReference>
<dbReference type="EMBL" id="CAJZBQ010000013">
    <property type="protein sequence ID" value="CAG9314881.1"/>
    <property type="molecule type" value="Genomic_DNA"/>
</dbReference>
<evidence type="ECO:0000256" key="6">
    <source>
        <dbReference type="PROSITE-ProRule" id="PRU00546"/>
    </source>
</evidence>
<dbReference type="GO" id="GO:0042026">
    <property type="term" value="P:protein refolding"/>
    <property type="evidence" value="ECO:0007669"/>
    <property type="project" value="TreeGrafter"/>
</dbReference>
<reference evidence="9" key="1">
    <citation type="submission" date="2021-09" db="EMBL/GenBank/DDBJ databases">
        <authorList>
            <consortium name="AG Swart"/>
            <person name="Singh M."/>
            <person name="Singh A."/>
            <person name="Seah K."/>
            <person name="Emmerich C."/>
        </authorList>
    </citation>
    <scope>NUCLEOTIDE SEQUENCE</scope>
    <source>
        <strain evidence="9">ATCC30299</strain>
    </source>
</reference>
<comment type="caution">
    <text evidence="9">The sequence shown here is derived from an EMBL/GenBank/DDBJ whole genome shotgun (WGS) entry which is preliminary data.</text>
</comment>
<dbReference type="CDD" id="cd10747">
    <property type="entry name" value="DnaJ_C"/>
    <property type="match status" value="1"/>
</dbReference>
<dbReference type="FunFam" id="2.60.260.20:FF:000005">
    <property type="entry name" value="Chaperone protein dnaJ 1, mitochondrial"/>
    <property type="match status" value="1"/>
</dbReference>
<dbReference type="SUPFAM" id="SSF46565">
    <property type="entry name" value="Chaperone J-domain"/>
    <property type="match status" value="1"/>
</dbReference>
<dbReference type="PROSITE" id="PS50076">
    <property type="entry name" value="DNAJ_2"/>
    <property type="match status" value="1"/>
</dbReference>
<dbReference type="PANTHER" id="PTHR43096">
    <property type="entry name" value="DNAJ HOMOLOG 1, MITOCHONDRIAL-RELATED"/>
    <property type="match status" value="1"/>
</dbReference>
<proteinExistence type="inferred from homology"/>
<dbReference type="Pfam" id="PF01556">
    <property type="entry name" value="DnaJ_C"/>
    <property type="match status" value="1"/>
</dbReference>
<evidence type="ECO:0000259" key="8">
    <source>
        <dbReference type="PROSITE" id="PS51188"/>
    </source>
</evidence>
<accession>A0AAU9IM85</accession>
<dbReference type="SMART" id="SM00271">
    <property type="entry name" value="DnaJ"/>
    <property type="match status" value="1"/>
</dbReference>
<keyword evidence="2" id="KW-0677">Repeat</keyword>
<dbReference type="CDD" id="cd10719">
    <property type="entry name" value="DnaJ_zf"/>
    <property type="match status" value="1"/>
</dbReference>
<dbReference type="Pfam" id="PF00226">
    <property type="entry name" value="DnaJ"/>
    <property type="match status" value="1"/>
</dbReference>
<dbReference type="PRINTS" id="PR00625">
    <property type="entry name" value="JDOMAIN"/>
</dbReference>
<evidence type="ECO:0000256" key="3">
    <source>
        <dbReference type="ARBA" id="ARBA00022771"/>
    </source>
</evidence>
<dbReference type="GO" id="GO:0008270">
    <property type="term" value="F:zinc ion binding"/>
    <property type="evidence" value="ECO:0007669"/>
    <property type="project" value="UniProtKB-KW"/>
</dbReference>
<dbReference type="InterPro" id="IPR036410">
    <property type="entry name" value="HSP_DnaJ_Cys-rich_dom_sf"/>
</dbReference>
<keyword evidence="4 6" id="KW-0862">Zinc</keyword>
<dbReference type="InterPro" id="IPR012724">
    <property type="entry name" value="DnaJ"/>
</dbReference>
<dbReference type="PROSITE" id="PS51188">
    <property type="entry name" value="ZF_CR"/>
    <property type="match status" value="1"/>
</dbReference>
<evidence type="ECO:0000256" key="5">
    <source>
        <dbReference type="ARBA" id="ARBA00023186"/>
    </source>
</evidence>
<dbReference type="CDD" id="cd06257">
    <property type="entry name" value="DnaJ"/>
    <property type="match status" value="1"/>
</dbReference>
<dbReference type="InterPro" id="IPR008971">
    <property type="entry name" value="HSP40/DnaJ_pept-bd"/>
</dbReference>
<dbReference type="InterPro" id="IPR036869">
    <property type="entry name" value="J_dom_sf"/>
</dbReference>
<dbReference type="InterPro" id="IPR001623">
    <property type="entry name" value="DnaJ_domain"/>
</dbReference>
<name>A0AAU9IM85_9CILI</name>